<dbReference type="InterPro" id="IPR043132">
    <property type="entry name" value="BCAT-like_C"/>
</dbReference>
<evidence type="ECO:0000313" key="3">
    <source>
        <dbReference type="Proteomes" id="UP000298030"/>
    </source>
</evidence>
<dbReference type="STRING" id="71717.A0A4Y7TXZ1"/>
<dbReference type="OrthoDB" id="64220at2759"/>
<dbReference type="PANTHER" id="PTHR42743">
    <property type="entry name" value="AMINO-ACID AMINOTRANSFERASE"/>
    <property type="match status" value="1"/>
</dbReference>
<dbReference type="InterPro" id="IPR001544">
    <property type="entry name" value="Aminotrans_IV"/>
</dbReference>
<dbReference type="GO" id="GO:0046394">
    <property type="term" value="P:carboxylic acid biosynthetic process"/>
    <property type="evidence" value="ECO:0007669"/>
    <property type="project" value="UniProtKB-ARBA"/>
</dbReference>
<comment type="caution">
    <text evidence="2">The sequence shown here is derived from an EMBL/GenBank/DDBJ whole genome shotgun (WGS) entry which is preliminary data.</text>
</comment>
<sequence>MEEEFQLLTTTRYDPTLTSLRWNDDLDGPSPYFLLPYHCERLKDAAKQHGWDIWGAYAYQHFKHAVVDTVSKQLVGKSEDPPALRIRILLHRNGETQITAIPLEATFNDDPFLYARRSDVDEVPQQSHSPINVYVDKEPTGPSLFTATKTTARRVYEKARQRNNLLPLTTPAGRCQEVLLHNHEGLIMETSIFNIACKRGGRWITPSSTSGCLPGVARRWLLENGRIVEDAECALTVANIKTGELVLLFNGVQGCRLGMIHDADGIN</sequence>
<dbReference type="InterPro" id="IPR043131">
    <property type="entry name" value="BCAT-like_N"/>
</dbReference>
<name>A0A4Y7TXZ1_COPMI</name>
<accession>A0A4Y7TXZ1</accession>
<dbReference type="InterPro" id="IPR036038">
    <property type="entry name" value="Aminotransferase-like"/>
</dbReference>
<evidence type="ECO:0000313" key="2">
    <source>
        <dbReference type="EMBL" id="TEB38844.1"/>
    </source>
</evidence>
<gene>
    <name evidence="2" type="ORF">FA13DRAFT_412656</name>
</gene>
<dbReference type="AlphaFoldDB" id="A0A4Y7TXZ1"/>
<reference evidence="2 3" key="1">
    <citation type="journal article" date="2019" name="Nat. Ecol. Evol.">
        <title>Megaphylogeny resolves global patterns of mushroom evolution.</title>
        <authorList>
            <person name="Varga T."/>
            <person name="Krizsan K."/>
            <person name="Foldi C."/>
            <person name="Dima B."/>
            <person name="Sanchez-Garcia M."/>
            <person name="Sanchez-Ramirez S."/>
            <person name="Szollosi G.J."/>
            <person name="Szarkandi J.G."/>
            <person name="Papp V."/>
            <person name="Albert L."/>
            <person name="Andreopoulos W."/>
            <person name="Angelini C."/>
            <person name="Antonin V."/>
            <person name="Barry K.W."/>
            <person name="Bougher N.L."/>
            <person name="Buchanan P."/>
            <person name="Buyck B."/>
            <person name="Bense V."/>
            <person name="Catcheside P."/>
            <person name="Chovatia M."/>
            <person name="Cooper J."/>
            <person name="Damon W."/>
            <person name="Desjardin D."/>
            <person name="Finy P."/>
            <person name="Geml J."/>
            <person name="Haridas S."/>
            <person name="Hughes K."/>
            <person name="Justo A."/>
            <person name="Karasinski D."/>
            <person name="Kautmanova I."/>
            <person name="Kiss B."/>
            <person name="Kocsube S."/>
            <person name="Kotiranta H."/>
            <person name="LaButti K.M."/>
            <person name="Lechner B.E."/>
            <person name="Liimatainen K."/>
            <person name="Lipzen A."/>
            <person name="Lukacs Z."/>
            <person name="Mihaltcheva S."/>
            <person name="Morgado L.N."/>
            <person name="Niskanen T."/>
            <person name="Noordeloos M.E."/>
            <person name="Ohm R.A."/>
            <person name="Ortiz-Santana B."/>
            <person name="Ovrebo C."/>
            <person name="Racz N."/>
            <person name="Riley R."/>
            <person name="Savchenko A."/>
            <person name="Shiryaev A."/>
            <person name="Soop K."/>
            <person name="Spirin V."/>
            <person name="Szebenyi C."/>
            <person name="Tomsovsky M."/>
            <person name="Tulloss R.E."/>
            <person name="Uehling J."/>
            <person name="Grigoriev I.V."/>
            <person name="Vagvolgyi C."/>
            <person name="Papp T."/>
            <person name="Martin F.M."/>
            <person name="Miettinen O."/>
            <person name="Hibbett D.S."/>
            <person name="Nagy L.G."/>
        </authorList>
    </citation>
    <scope>NUCLEOTIDE SEQUENCE [LARGE SCALE GENOMIC DNA]</scope>
    <source>
        <strain evidence="2 3">FP101781</strain>
    </source>
</reference>
<dbReference type="InterPro" id="IPR050571">
    <property type="entry name" value="Class-IV_PLP-Dep_Aminotrnsfr"/>
</dbReference>
<keyword evidence="2" id="KW-0808">Transferase</keyword>
<comment type="similarity">
    <text evidence="1">Belongs to the class-IV pyridoxal-phosphate-dependent aminotransferase family.</text>
</comment>
<protein>
    <submittedName>
        <fullName evidence="2">D-aminoacid aminotransferase-like PLP-dependent enzyme</fullName>
    </submittedName>
</protein>
<dbReference type="Gene3D" id="3.20.10.10">
    <property type="entry name" value="D-amino Acid Aminotransferase, subunit A, domain 2"/>
    <property type="match status" value="1"/>
</dbReference>
<proteinExistence type="inferred from homology"/>
<keyword evidence="3" id="KW-1185">Reference proteome</keyword>
<dbReference type="Pfam" id="PF01063">
    <property type="entry name" value="Aminotran_4"/>
    <property type="match status" value="1"/>
</dbReference>
<dbReference type="PANTHER" id="PTHR42743:SF11">
    <property type="entry name" value="AMINODEOXYCHORISMATE LYASE"/>
    <property type="match status" value="1"/>
</dbReference>
<keyword evidence="2" id="KW-0032">Aminotransferase</keyword>
<dbReference type="Proteomes" id="UP000298030">
    <property type="component" value="Unassembled WGS sequence"/>
</dbReference>
<dbReference type="GO" id="GO:0008483">
    <property type="term" value="F:transaminase activity"/>
    <property type="evidence" value="ECO:0007669"/>
    <property type="project" value="UniProtKB-KW"/>
</dbReference>
<dbReference type="SUPFAM" id="SSF56752">
    <property type="entry name" value="D-aminoacid aminotransferase-like PLP-dependent enzymes"/>
    <property type="match status" value="1"/>
</dbReference>
<evidence type="ECO:0000256" key="1">
    <source>
        <dbReference type="ARBA" id="ARBA00009320"/>
    </source>
</evidence>
<dbReference type="Gene3D" id="3.30.470.10">
    <property type="match status" value="1"/>
</dbReference>
<organism evidence="2 3">
    <name type="scientific">Coprinellus micaceus</name>
    <name type="common">Glistening ink-cap mushroom</name>
    <name type="synonym">Coprinus micaceus</name>
    <dbReference type="NCBI Taxonomy" id="71717"/>
    <lineage>
        <taxon>Eukaryota</taxon>
        <taxon>Fungi</taxon>
        <taxon>Dikarya</taxon>
        <taxon>Basidiomycota</taxon>
        <taxon>Agaricomycotina</taxon>
        <taxon>Agaricomycetes</taxon>
        <taxon>Agaricomycetidae</taxon>
        <taxon>Agaricales</taxon>
        <taxon>Agaricineae</taxon>
        <taxon>Psathyrellaceae</taxon>
        <taxon>Coprinellus</taxon>
    </lineage>
</organism>
<dbReference type="EMBL" id="QPFP01000002">
    <property type="protein sequence ID" value="TEB38844.1"/>
    <property type="molecule type" value="Genomic_DNA"/>
</dbReference>